<protein>
    <submittedName>
        <fullName evidence="2">Uncharacterized protein</fullName>
    </submittedName>
</protein>
<organism evidence="2 3">
    <name type="scientific">Vibrio rotiferianus</name>
    <dbReference type="NCBI Taxonomy" id="190895"/>
    <lineage>
        <taxon>Bacteria</taxon>
        <taxon>Pseudomonadati</taxon>
        <taxon>Pseudomonadota</taxon>
        <taxon>Gammaproteobacteria</taxon>
        <taxon>Vibrionales</taxon>
        <taxon>Vibrionaceae</taxon>
        <taxon>Vibrio</taxon>
    </lineage>
</organism>
<dbReference type="AlphaFoldDB" id="A0A510IFW2"/>
<feature type="transmembrane region" description="Helical" evidence="1">
    <location>
        <begin position="32"/>
        <end position="56"/>
    </location>
</feature>
<keyword evidence="1" id="KW-0472">Membrane</keyword>
<keyword evidence="1" id="KW-1133">Transmembrane helix</keyword>
<dbReference type="RefSeq" id="WP_143694313.1">
    <property type="nucleotide sequence ID" value="NZ_AP019800.1"/>
</dbReference>
<sequence length="115" mass="13106">MATLQIFWLIVFTLSTIGFSWLYAFNENDDHMIAACISMILTFVIGWDNGVSAVFYYWCAVLPDHDTIYNQITALVLTLILAITAVILTLFSPFFFMDSDGKIARSNFLKLFSKK</sequence>
<evidence type="ECO:0000313" key="3">
    <source>
        <dbReference type="Proteomes" id="UP000315115"/>
    </source>
</evidence>
<name>A0A510IFW2_9VIBR</name>
<evidence type="ECO:0000313" key="2">
    <source>
        <dbReference type="EMBL" id="BBL92351.1"/>
    </source>
</evidence>
<geneLocation type="plasmid" evidence="3">
    <name>pam7 dna</name>
</geneLocation>
<keyword evidence="2" id="KW-0614">Plasmid</keyword>
<feature type="transmembrane region" description="Helical" evidence="1">
    <location>
        <begin position="6"/>
        <end position="25"/>
    </location>
</feature>
<evidence type="ECO:0000256" key="1">
    <source>
        <dbReference type="SAM" id="Phobius"/>
    </source>
</evidence>
<gene>
    <name evidence="2" type="ORF">VroAM7_50040</name>
</gene>
<dbReference type="Proteomes" id="UP000315115">
    <property type="component" value="Plasmid pAM7"/>
</dbReference>
<proteinExistence type="predicted"/>
<feature type="transmembrane region" description="Helical" evidence="1">
    <location>
        <begin position="68"/>
        <end position="96"/>
    </location>
</feature>
<keyword evidence="1" id="KW-0812">Transmembrane</keyword>
<dbReference type="EMBL" id="AP019800">
    <property type="protein sequence ID" value="BBL92351.1"/>
    <property type="molecule type" value="Genomic_DNA"/>
</dbReference>
<accession>A0A510IFW2</accession>
<reference evidence="3" key="1">
    <citation type="submission" date="2019-07" db="EMBL/GenBank/DDBJ databases">
        <title>Complete Genome Sequences of Vibrion rotiferianus strain AM7.</title>
        <authorList>
            <person name="Miyazaki K."/>
            <person name="Wiseschart A."/>
            <person name="Pootanakit K."/>
            <person name="Ishimori K."/>
            <person name="Kitahara K."/>
        </authorList>
    </citation>
    <scope>NUCLEOTIDE SEQUENCE [LARGE SCALE GENOMIC DNA]</scope>
    <source>
        <strain evidence="3">AM7</strain>
        <plasmid evidence="3">pam7 dna</plasmid>
    </source>
</reference>